<dbReference type="RefSeq" id="WP_025981579.1">
    <property type="nucleotide sequence ID" value="NZ_CAADQE010000418.1"/>
</dbReference>
<dbReference type="InterPro" id="IPR010144">
    <property type="entry name" value="CRISPR-assoc_prot_Csd1-typ"/>
</dbReference>
<protein>
    <submittedName>
        <fullName evidence="1">Type I-C CRISPR-associated protein Cas8c/Csd1</fullName>
    </submittedName>
</protein>
<name>A0A6H0JJQ3_PSEAI</name>
<dbReference type="AlphaFoldDB" id="A0A6H0JJQ3"/>
<dbReference type="EMBL" id="MT074671">
    <property type="protein sequence ID" value="QIU80118.1"/>
    <property type="molecule type" value="Genomic_DNA"/>
</dbReference>
<dbReference type="Pfam" id="PF09709">
    <property type="entry name" value="Cas_Csd1"/>
    <property type="match status" value="1"/>
</dbReference>
<accession>A0A6H0JJQ3</accession>
<reference evidence="1" key="1">
    <citation type="submission" date="2020-02" db="EMBL/GenBank/DDBJ databases">
        <title>PAGI-encoded CrpP-like fluoroquinolone-modifying enzymes among Pseudomonas aeruginosa clinical isolates in Europe.</title>
        <authorList>
            <person name="Ortiz de la Rosa J.M."/>
            <person name="Nordmann P."/>
            <person name="Poirel L."/>
        </authorList>
    </citation>
    <scope>NUCLEOTIDE SEQUENCE</scope>
    <source>
        <strain evidence="1">PAGI-104</strain>
    </source>
</reference>
<dbReference type="NCBIfam" id="TIGR01863">
    <property type="entry name" value="cas_Csd1"/>
    <property type="match status" value="1"/>
</dbReference>
<sequence length="597" mass="66463">MILSALNDYYQRLLERGEANISPFGYSQERISYALLLSAQGELLDVQDIRLLSGKKPQPRLMSVPQPEKRTSGIKSNVLWDKTSYVLGVSAKGGERTQQEHEAFKTLHRQILVKEDDPGLQALLQFLECWQPEQFRPPLFSEEMLDSNLVFRLDGQQCYLHETPAALELRARLLADSDSREGLCLVSGQRQPLARLHPAVKGVNGAQSSGASIVSFNLDAFSSYGKSQGENAPVSEQAAFAYTTVLNHLLRRDEHNRQRLQIGDASVVFWAQAATPAQVAAAESTFWSLLEPPADDGQEAEKLRGMLDAVATGRPLHELDPLLEEGTRIFVLGLAPNASRLSIRFWAVNSLAVFTQHLAEHFRDLRLEPLLWKTEPAIWRLLYATAPSRDGRAKAEDVPPQLAGEMTRAILTGSRYPRSLLANLIMRMRADGDVSGIRVALCKAVLAREARLSGKPHQEELPMSLDKDASNLGYRLGRLFAVLEGAQRAALGDKVNATIRDRYYGAASATPATVFPMLLRNTQNHLAKLRKDKPGLAVNLERDIGEIIDGMQSQFPRSLRLEDQGRFAIGYYQQAQARFNRDPALTEIDPVEQGRQE</sequence>
<proteinExistence type="predicted"/>
<organism evidence="1">
    <name type="scientific">Pseudomonas aeruginosa</name>
    <dbReference type="NCBI Taxonomy" id="287"/>
    <lineage>
        <taxon>Bacteria</taxon>
        <taxon>Pseudomonadati</taxon>
        <taxon>Pseudomonadota</taxon>
        <taxon>Gammaproteobacteria</taxon>
        <taxon>Pseudomonadales</taxon>
        <taxon>Pseudomonadaceae</taxon>
        <taxon>Pseudomonas</taxon>
    </lineage>
</organism>
<dbReference type="CDD" id="cd09757">
    <property type="entry name" value="Cas8c_I-C"/>
    <property type="match status" value="1"/>
</dbReference>
<evidence type="ECO:0000313" key="1">
    <source>
        <dbReference type="EMBL" id="QIU80118.1"/>
    </source>
</evidence>